<dbReference type="Proteomes" id="UP000278886">
    <property type="component" value="Chromosome"/>
</dbReference>
<keyword evidence="3" id="KW-1185">Reference proteome</keyword>
<evidence type="ECO:0000313" key="2">
    <source>
        <dbReference type="EMBL" id="AYF98757.1"/>
    </source>
</evidence>
<organism evidence="2 3">
    <name type="scientific">Protaetiibacter intestinalis</name>
    <dbReference type="NCBI Taxonomy" id="2419774"/>
    <lineage>
        <taxon>Bacteria</taxon>
        <taxon>Bacillati</taxon>
        <taxon>Actinomycetota</taxon>
        <taxon>Actinomycetes</taxon>
        <taxon>Micrococcales</taxon>
        <taxon>Microbacteriaceae</taxon>
        <taxon>Protaetiibacter</taxon>
    </lineage>
</organism>
<dbReference type="RefSeq" id="WP_120763126.1">
    <property type="nucleotide sequence ID" value="NZ_CP032630.1"/>
</dbReference>
<dbReference type="OrthoDB" id="5244396at2"/>
<sequence length="270" mass="28178">MLRSIHSEIRKVLTTRIWWILALILFGYIALVAAGMAALFAFASDQLTEQGGQGIPEEGIPPLIYSLTTAFGYVFPVLFGALATTGEFRHQTLTPTFLATPRRSTVLGGKVVTAVVFGVVYAVVGSLGAVGLGGIVIAATGHDPLLGASDTWALLGRVVIAMVLWAVIGVGLGVLVPNQVAVIVIVLAFTQFVEPLLRTAAAFWEWSAAVGRFLPGAAGDALVGSSIFSALTGGSAVQPLEWWQGGLVLAGYAALFLVAGAATTWRRDVT</sequence>
<feature type="transmembrane region" description="Helical" evidence="1">
    <location>
        <begin position="111"/>
        <end position="140"/>
    </location>
</feature>
<dbReference type="AlphaFoldDB" id="A0A387B8R7"/>
<keyword evidence="1" id="KW-0812">Transmembrane</keyword>
<name>A0A387B8R7_9MICO</name>
<feature type="transmembrane region" description="Helical" evidence="1">
    <location>
        <begin position="20"/>
        <end position="43"/>
    </location>
</feature>
<evidence type="ECO:0000256" key="1">
    <source>
        <dbReference type="SAM" id="Phobius"/>
    </source>
</evidence>
<feature type="transmembrane region" description="Helical" evidence="1">
    <location>
        <begin position="182"/>
        <end position="204"/>
    </location>
</feature>
<feature type="transmembrane region" description="Helical" evidence="1">
    <location>
        <begin position="152"/>
        <end position="175"/>
    </location>
</feature>
<dbReference type="KEGG" id="lyd:D7I47_11190"/>
<feature type="transmembrane region" description="Helical" evidence="1">
    <location>
        <begin position="63"/>
        <end position="83"/>
    </location>
</feature>
<dbReference type="EMBL" id="CP032630">
    <property type="protein sequence ID" value="AYF98757.1"/>
    <property type="molecule type" value="Genomic_DNA"/>
</dbReference>
<feature type="transmembrane region" description="Helical" evidence="1">
    <location>
        <begin position="242"/>
        <end position="265"/>
    </location>
</feature>
<reference evidence="3" key="1">
    <citation type="submission" date="2018-09" db="EMBL/GenBank/DDBJ databases">
        <title>Genome sequencing of strain 2DFWR-13.</title>
        <authorList>
            <person name="Heo J."/>
            <person name="Kim S.-J."/>
            <person name="Kwon S.-W."/>
        </authorList>
    </citation>
    <scope>NUCLEOTIDE SEQUENCE [LARGE SCALE GENOMIC DNA]</scope>
    <source>
        <strain evidence="3">2DFWR-13</strain>
    </source>
</reference>
<keyword evidence="1" id="KW-1133">Transmembrane helix</keyword>
<proteinExistence type="predicted"/>
<keyword evidence="1" id="KW-0472">Membrane</keyword>
<accession>A0A387B8R7</accession>
<evidence type="ECO:0000313" key="3">
    <source>
        <dbReference type="Proteomes" id="UP000278886"/>
    </source>
</evidence>
<gene>
    <name evidence="2" type="ORF">D7I47_11190</name>
</gene>
<protein>
    <submittedName>
        <fullName evidence="2">ABC transporter permease</fullName>
    </submittedName>
</protein>